<evidence type="ECO:0000256" key="3">
    <source>
        <dbReference type="ARBA" id="ARBA00022630"/>
    </source>
</evidence>
<dbReference type="Pfam" id="PF00724">
    <property type="entry name" value="Oxidored_FMN"/>
    <property type="match status" value="1"/>
</dbReference>
<dbReference type="Proteomes" id="UP000310719">
    <property type="component" value="Chromosome"/>
</dbReference>
<protein>
    <submittedName>
        <fullName evidence="10">2,4-dienoyl-CoA reductase [NADPH]</fullName>
        <ecNumber evidence="10">1.3.1.34</ecNumber>
    </submittedName>
</protein>
<dbReference type="PANTHER" id="PTHR42917">
    <property type="entry name" value="2,4-DIENOYL-COA REDUCTASE"/>
    <property type="match status" value="1"/>
</dbReference>
<keyword evidence="6 10" id="KW-0560">Oxidoreductase</keyword>
<evidence type="ECO:0000256" key="1">
    <source>
        <dbReference type="ARBA" id="ARBA00001917"/>
    </source>
</evidence>
<sequence length="196" mass="21420">MSRYPSLFAPLDLGFTTLKNRVLMGSMHTGLEERPDGPERLAAFYAERARHGVALIVTGGVAPASSGVTMEGGAMLNDVAQLPHHRIVTDAVHNEGGKIACKFCIPGATAISQTWWRRRRSRPRSTALRPHALTHDEILALIDDFARCAALAREAGYDGVEVMGSEGYLINEFLAARTNQREDEWGGDYARGCALR</sequence>
<dbReference type="GO" id="GO:0033543">
    <property type="term" value="P:fatty acid beta-oxidation, unsaturated, even number, reductase/isomerase pathway"/>
    <property type="evidence" value="ECO:0007669"/>
    <property type="project" value="TreeGrafter"/>
</dbReference>
<dbReference type="EMBL" id="LR590464">
    <property type="protein sequence ID" value="VTP79999.1"/>
    <property type="molecule type" value="Genomic_DNA"/>
</dbReference>
<dbReference type="GO" id="GO:0051536">
    <property type="term" value="F:iron-sulfur cluster binding"/>
    <property type="evidence" value="ECO:0007669"/>
    <property type="project" value="UniProtKB-KW"/>
</dbReference>
<dbReference type="EC" id="1.3.1.34" evidence="10"/>
<evidence type="ECO:0000256" key="4">
    <source>
        <dbReference type="ARBA" id="ARBA00022643"/>
    </source>
</evidence>
<keyword evidence="4" id="KW-0288">FMN</keyword>
<dbReference type="GO" id="GO:0010181">
    <property type="term" value="F:FMN binding"/>
    <property type="evidence" value="ECO:0007669"/>
    <property type="project" value="InterPro"/>
</dbReference>
<comment type="cofactor">
    <cofactor evidence="1">
        <name>FMN</name>
        <dbReference type="ChEBI" id="CHEBI:58210"/>
    </cofactor>
</comment>
<keyword evidence="7" id="KW-0408">Iron</keyword>
<organism evidence="10 11">
    <name type="scientific">Leclercia adecarboxylata</name>
    <dbReference type="NCBI Taxonomy" id="83655"/>
    <lineage>
        <taxon>Bacteria</taxon>
        <taxon>Pseudomonadati</taxon>
        <taxon>Pseudomonadota</taxon>
        <taxon>Gammaproteobacteria</taxon>
        <taxon>Enterobacterales</taxon>
        <taxon>Enterobacteriaceae</taxon>
        <taxon>Leclercia</taxon>
    </lineage>
</organism>
<gene>
    <name evidence="10" type="primary">fadH_1</name>
    <name evidence="10" type="ORF">NCTC13032_06450</name>
</gene>
<dbReference type="InterPro" id="IPR001155">
    <property type="entry name" value="OxRdtase_FMN_N"/>
</dbReference>
<evidence type="ECO:0000313" key="10">
    <source>
        <dbReference type="EMBL" id="VTP79999.1"/>
    </source>
</evidence>
<keyword evidence="8" id="KW-0411">Iron-sulfur</keyword>
<dbReference type="PANTHER" id="PTHR42917:SF2">
    <property type="entry name" value="2,4-DIENOYL-COA REDUCTASE [(2E)-ENOYL-COA-PRODUCING]"/>
    <property type="match status" value="1"/>
</dbReference>
<dbReference type="InterPro" id="IPR013785">
    <property type="entry name" value="Aldolase_TIM"/>
</dbReference>
<dbReference type="Gene3D" id="3.20.20.70">
    <property type="entry name" value="Aldolase class I"/>
    <property type="match status" value="1"/>
</dbReference>
<keyword evidence="5" id="KW-0479">Metal-binding</keyword>
<reference evidence="10 11" key="1">
    <citation type="submission" date="2019-05" db="EMBL/GenBank/DDBJ databases">
        <authorList>
            <consortium name="Pathogen Informatics"/>
        </authorList>
    </citation>
    <scope>NUCLEOTIDE SEQUENCE [LARGE SCALE GENOMIC DNA]</scope>
    <source>
        <strain evidence="10 11">NCTC13032</strain>
    </source>
</reference>
<dbReference type="SUPFAM" id="SSF51395">
    <property type="entry name" value="FMN-linked oxidoreductases"/>
    <property type="match status" value="1"/>
</dbReference>
<dbReference type="InterPro" id="IPR051793">
    <property type="entry name" value="NADH:flavin_oxidoreductase"/>
</dbReference>
<evidence type="ECO:0000256" key="7">
    <source>
        <dbReference type="ARBA" id="ARBA00023004"/>
    </source>
</evidence>
<dbReference type="GO" id="GO:0046872">
    <property type="term" value="F:metal ion binding"/>
    <property type="evidence" value="ECO:0007669"/>
    <property type="project" value="UniProtKB-KW"/>
</dbReference>
<evidence type="ECO:0000259" key="9">
    <source>
        <dbReference type="Pfam" id="PF00724"/>
    </source>
</evidence>
<evidence type="ECO:0000256" key="5">
    <source>
        <dbReference type="ARBA" id="ARBA00022723"/>
    </source>
</evidence>
<dbReference type="GO" id="GO:0008670">
    <property type="term" value="F:2,4-dienoyl-CoA reductase (NADPH) activity"/>
    <property type="evidence" value="ECO:0007669"/>
    <property type="project" value="UniProtKB-EC"/>
</dbReference>
<proteinExistence type="predicted"/>
<accession>A0A4U9IVD7</accession>
<keyword evidence="3" id="KW-0285">Flavoprotein</keyword>
<evidence type="ECO:0000256" key="6">
    <source>
        <dbReference type="ARBA" id="ARBA00023002"/>
    </source>
</evidence>
<name>A0A4U9IVD7_9ENTR</name>
<evidence type="ECO:0000256" key="2">
    <source>
        <dbReference type="ARBA" id="ARBA00001966"/>
    </source>
</evidence>
<evidence type="ECO:0000256" key="8">
    <source>
        <dbReference type="ARBA" id="ARBA00023014"/>
    </source>
</evidence>
<feature type="domain" description="NADH:flavin oxidoreductase/NADH oxidase N-terminal" evidence="9">
    <location>
        <begin position="6"/>
        <end position="190"/>
    </location>
</feature>
<evidence type="ECO:0000313" key="11">
    <source>
        <dbReference type="Proteomes" id="UP000310719"/>
    </source>
</evidence>
<comment type="cofactor">
    <cofactor evidence="2">
        <name>[4Fe-4S] cluster</name>
        <dbReference type="ChEBI" id="CHEBI:49883"/>
    </cofactor>
</comment>
<dbReference type="AlphaFoldDB" id="A0A4U9IVD7"/>